<proteinExistence type="inferred from homology"/>
<evidence type="ECO:0000313" key="8">
    <source>
        <dbReference type="EMBL" id="AXA35271.1"/>
    </source>
</evidence>
<comment type="cofactor">
    <cofactor evidence="5">
        <name>[2Fe-2S] cluster</name>
        <dbReference type="ChEBI" id="CHEBI:190135"/>
    </cofactor>
</comment>
<gene>
    <name evidence="8" type="ORF">BRCON_0494</name>
</gene>
<dbReference type="AlphaFoldDB" id="A0A2Z4Y292"/>
<dbReference type="SUPFAM" id="SSF50022">
    <property type="entry name" value="ISP domain"/>
    <property type="match status" value="1"/>
</dbReference>
<keyword evidence="3" id="KW-0408">Iron</keyword>
<dbReference type="KEGG" id="schv:BRCON_0494"/>
<dbReference type="PANTHER" id="PTHR21496:SF0">
    <property type="entry name" value="RIESKE DOMAIN-CONTAINING PROTEIN"/>
    <property type="match status" value="1"/>
</dbReference>
<dbReference type="PROSITE" id="PS51296">
    <property type="entry name" value="RIESKE"/>
    <property type="match status" value="1"/>
</dbReference>
<keyword evidence="1" id="KW-0001">2Fe-2S</keyword>
<accession>A0A2Z4Y292</accession>
<evidence type="ECO:0000256" key="6">
    <source>
        <dbReference type="ARBA" id="ARBA00038001"/>
    </source>
</evidence>
<dbReference type="GO" id="GO:0051537">
    <property type="term" value="F:2 iron, 2 sulfur cluster binding"/>
    <property type="evidence" value="ECO:0007669"/>
    <property type="project" value="UniProtKB-KW"/>
</dbReference>
<keyword evidence="2" id="KW-0479">Metal-binding</keyword>
<reference evidence="8 9" key="1">
    <citation type="submission" date="2018-05" db="EMBL/GenBank/DDBJ databases">
        <title>A metagenomic window into the 2 km-deep terrestrial subsurface aquifer revealed taxonomically and functionally diverse microbial community comprising novel uncultured bacterial lineages.</title>
        <authorList>
            <person name="Kadnikov V.V."/>
            <person name="Mardanov A.V."/>
            <person name="Beletsky A.V."/>
            <person name="Banks D."/>
            <person name="Pimenov N.V."/>
            <person name="Frank Y.A."/>
            <person name="Karnachuk O.V."/>
            <person name="Ravin N.V."/>
        </authorList>
    </citation>
    <scope>NUCLEOTIDE SEQUENCE [LARGE SCALE GENOMIC DNA]</scope>
    <source>
        <strain evidence="8">BY</strain>
    </source>
</reference>
<evidence type="ECO:0000313" key="9">
    <source>
        <dbReference type="Proteomes" id="UP000262583"/>
    </source>
</evidence>
<evidence type="ECO:0000256" key="5">
    <source>
        <dbReference type="ARBA" id="ARBA00034078"/>
    </source>
</evidence>
<evidence type="ECO:0000256" key="2">
    <source>
        <dbReference type="ARBA" id="ARBA00022723"/>
    </source>
</evidence>
<comment type="similarity">
    <text evidence="6">Belongs to the bacterial ring-hydroxylating dioxygenase ferredoxin component family.</text>
</comment>
<dbReference type="Proteomes" id="UP000262583">
    <property type="component" value="Chromosome"/>
</dbReference>
<organism evidence="8 9">
    <name type="scientific">Sumerlaea chitinivorans</name>
    <dbReference type="NCBI Taxonomy" id="2250252"/>
    <lineage>
        <taxon>Bacteria</taxon>
        <taxon>Candidatus Sumerlaeota</taxon>
        <taxon>Candidatus Sumerlaeia</taxon>
        <taxon>Candidatus Sumerlaeales</taxon>
        <taxon>Candidatus Sumerlaeaceae</taxon>
        <taxon>Candidatus Sumerlaea</taxon>
    </lineage>
</organism>
<dbReference type="Pfam" id="PF00355">
    <property type="entry name" value="Rieske"/>
    <property type="match status" value="1"/>
</dbReference>
<dbReference type="InterPro" id="IPR036922">
    <property type="entry name" value="Rieske_2Fe-2S_sf"/>
</dbReference>
<dbReference type="PANTHER" id="PTHR21496">
    <property type="entry name" value="FERREDOXIN-RELATED"/>
    <property type="match status" value="1"/>
</dbReference>
<evidence type="ECO:0000256" key="4">
    <source>
        <dbReference type="ARBA" id="ARBA00023014"/>
    </source>
</evidence>
<keyword evidence="4" id="KW-0411">Iron-sulfur</keyword>
<dbReference type="Gene3D" id="2.102.10.10">
    <property type="entry name" value="Rieske [2Fe-2S] iron-sulphur domain"/>
    <property type="match status" value="1"/>
</dbReference>
<dbReference type="InterPro" id="IPR017941">
    <property type="entry name" value="Rieske_2Fe-2S"/>
</dbReference>
<name>A0A2Z4Y292_SUMC1</name>
<dbReference type="GO" id="GO:0046872">
    <property type="term" value="F:metal ion binding"/>
    <property type="evidence" value="ECO:0007669"/>
    <property type="project" value="UniProtKB-KW"/>
</dbReference>
<sequence length="113" mass="12779">MTSRSRPITLARSDEVEEGSLCGRWVGQHCIVLTRHEGQLRAFLSACPHRKAELATGKLHEGVLTCPWHGWRFDIATGRGLTNPHAKLEFFPVVEEKGEVTVWIPDHLLPWES</sequence>
<evidence type="ECO:0000256" key="3">
    <source>
        <dbReference type="ARBA" id="ARBA00023004"/>
    </source>
</evidence>
<dbReference type="CDD" id="cd03467">
    <property type="entry name" value="Rieske"/>
    <property type="match status" value="1"/>
</dbReference>
<dbReference type="EMBL" id="CP030759">
    <property type="protein sequence ID" value="AXA35271.1"/>
    <property type="molecule type" value="Genomic_DNA"/>
</dbReference>
<evidence type="ECO:0000259" key="7">
    <source>
        <dbReference type="PROSITE" id="PS51296"/>
    </source>
</evidence>
<protein>
    <recommendedName>
        <fullName evidence="7">Rieske domain-containing protein</fullName>
    </recommendedName>
</protein>
<evidence type="ECO:0000256" key="1">
    <source>
        <dbReference type="ARBA" id="ARBA00022714"/>
    </source>
</evidence>
<feature type="domain" description="Rieske" evidence="7">
    <location>
        <begin position="7"/>
        <end position="102"/>
    </location>
</feature>